<sequence>MAGSFKFLQFTKIFAFSFFVWIYHHNYDRTHNSSVDGIQELNQALYLRTSRLLYKCNTESESNGEISDMKTKNFDKKNKDNKPAIFKRFDSYCENKIFDRLNAIYNVEDDKSIELKTKKTSACRDIFILLALPIVINLSCVATSSAVRNNIPQCSYGAIVPVFISFLVLIYVFIKTLKFLILQEKKDGHSLSDYFLAFKKLF</sequence>
<proteinExistence type="predicted"/>
<dbReference type="Pfam" id="PF12420">
    <property type="entry name" value="DUF3671"/>
    <property type="match status" value="2"/>
</dbReference>
<evidence type="ECO:0000256" key="1">
    <source>
        <dbReference type="SAM" id="Phobius"/>
    </source>
</evidence>
<feature type="transmembrane region" description="Helical" evidence="1">
    <location>
        <begin position="126"/>
        <end position="144"/>
    </location>
</feature>
<evidence type="ECO:0000313" key="2">
    <source>
        <dbReference type="EMBL" id="GAW82032.1"/>
    </source>
</evidence>
<accession>A0A1Y1JMG3</accession>
<evidence type="ECO:0008006" key="4">
    <source>
        <dbReference type="Google" id="ProtNLM"/>
    </source>
</evidence>
<evidence type="ECO:0000313" key="3">
    <source>
        <dbReference type="Proteomes" id="UP000195521"/>
    </source>
</evidence>
<organism evidence="2 3">
    <name type="scientific">Plasmodium gonderi</name>
    <dbReference type="NCBI Taxonomy" id="77519"/>
    <lineage>
        <taxon>Eukaryota</taxon>
        <taxon>Sar</taxon>
        <taxon>Alveolata</taxon>
        <taxon>Apicomplexa</taxon>
        <taxon>Aconoidasida</taxon>
        <taxon>Haemosporida</taxon>
        <taxon>Plasmodiidae</taxon>
        <taxon>Plasmodium</taxon>
        <taxon>Plasmodium (Plasmodium)</taxon>
    </lineage>
</organism>
<dbReference type="InterPro" id="IPR022139">
    <property type="entry name" value="Fam-L/Fam-M-like_plasmodium"/>
</dbReference>
<feature type="transmembrane region" description="Helical" evidence="1">
    <location>
        <begin position="156"/>
        <end position="174"/>
    </location>
</feature>
<dbReference type="EMBL" id="BDQF01000013">
    <property type="protein sequence ID" value="GAW82032.1"/>
    <property type="molecule type" value="Genomic_DNA"/>
</dbReference>
<name>A0A1Y1JMG3_PLAGO</name>
<reference evidence="3" key="1">
    <citation type="submission" date="2017-04" db="EMBL/GenBank/DDBJ databases">
        <title>Plasmodium gonderi genome.</title>
        <authorList>
            <person name="Arisue N."/>
            <person name="Honma H."/>
            <person name="Kawai S."/>
            <person name="Tougan T."/>
            <person name="Tanabe K."/>
            <person name="Horii T."/>
        </authorList>
    </citation>
    <scope>NUCLEOTIDE SEQUENCE [LARGE SCALE GENOMIC DNA]</scope>
    <source>
        <strain evidence="3">ATCC 30045</strain>
    </source>
</reference>
<keyword evidence="3" id="KW-1185">Reference proteome</keyword>
<keyword evidence="1" id="KW-0472">Membrane</keyword>
<comment type="caution">
    <text evidence="2">The sequence shown here is derived from an EMBL/GenBank/DDBJ whole genome shotgun (WGS) entry which is preliminary data.</text>
</comment>
<dbReference type="OMA" id="YKCNTES"/>
<keyword evidence="1" id="KW-0812">Transmembrane</keyword>
<protein>
    <recommendedName>
        <fullName evidence="4">Variable surface protein</fullName>
    </recommendedName>
</protein>
<dbReference type="RefSeq" id="XP_028544621.1">
    <property type="nucleotide sequence ID" value="XM_028688820.1"/>
</dbReference>
<dbReference type="OrthoDB" id="385653at2759"/>
<dbReference type="Proteomes" id="UP000195521">
    <property type="component" value="Unassembled WGS sequence"/>
</dbReference>
<dbReference type="GeneID" id="39748764"/>
<gene>
    <name evidence="2" type="ORF">PGO_120240</name>
</gene>
<dbReference type="AlphaFoldDB" id="A0A1Y1JMG3"/>
<keyword evidence="1" id="KW-1133">Transmembrane helix</keyword>